<sequence>MRGRFDRFDPRRKPAEPAEPEIVEEPFEIDLPKVVAALHWDLAEWLGTDALPKVFDRISGALDEKFTSVVTTGQSVDRETLLGGLWSARNLQPGLEIEVSDVQEIARSGSVIVVRFVAENQIGGAEVKRMATGVIITDGRSYAWRSVHETPMPDGA</sequence>
<accession>A0ABS1MFB1</accession>
<proteinExistence type="predicted"/>
<reference evidence="2 3" key="1">
    <citation type="submission" date="2021-01" db="EMBL/GenBank/DDBJ databases">
        <title>WGS of actinomycetes isolated from Thailand.</title>
        <authorList>
            <person name="Thawai C."/>
        </authorList>
    </citation>
    <scope>NUCLEOTIDE SEQUENCE [LARGE SCALE GENOMIC DNA]</scope>
    <source>
        <strain evidence="2 3">LPG 2</strain>
    </source>
</reference>
<feature type="compositionally biased region" description="Basic and acidic residues" evidence="1">
    <location>
        <begin position="1"/>
        <end position="16"/>
    </location>
</feature>
<dbReference type="EMBL" id="JAERRJ010000015">
    <property type="protein sequence ID" value="MBL1079252.1"/>
    <property type="molecule type" value="Genomic_DNA"/>
</dbReference>
<feature type="region of interest" description="Disordered" evidence="1">
    <location>
        <begin position="1"/>
        <end position="21"/>
    </location>
</feature>
<evidence type="ECO:0000256" key="1">
    <source>
        <dbReference type="SAM" id="MobiDB-lite"/>
    </source>
</evidence>
<dbReference type="Gene3D" id="3.10.450.50">
    <property type="match status" value="1"/>
</dbReference>
<evidence type="ECO:0000313" key="2">
    <source>
        <dbReference type="EMBL" id="MBL1079252.1"/>
    </source>
</evidence>
<name>A0ABS1MFB1_9NOCA</name>
<evidence type="ECO:0008006" key="4">
    <source>
        <dbReference type="Google" id="ProtNLM"/>
    </source>
</evidence>
<dbReference type="InterPro" id="IPR032710">
    <property type="entry name" value="NTF2-like_dom_sf"/>
</dbReference>
<gene>
    <name evidence="2" type="ORF">JK358_33085</name>
</gene>
<dbReference type="Proteomes" id="UP000602198">
    <property type="component" value="Unassembled WGS sequence"/>
</dbReference>
<evidence type="ECO:0000313" key="3">
    <source>
        <dbReference type="Proteomes" id="UP000602198"/>
    </source>
</evidence>
<protein>
    <recommendedName>
        <fullName evidence="4">DUF4440 domain-containing protein</fullName>
    </recommendedName>
</protein>
<organism evidence="2 3">
    <name type="scientific">Nocardia acididurans</name>
    <dbReference type="NCBI Taxonomy" id="2802282"/>
    <lineage>
        <taxon>Bacteria</taxon>
        <taxon>Bacillati</taxon>
        <taxon>Actinomycetota</taxon>
        <taxon>Actinomycetes</taxon>
        <taxon>Mycobacteriales</taxon>
        <taxon>Nocardiaceae</taxon>
        <taxon>Nocardia</taxon>
    </lineage>
</organism>
<dbReference type="RefSeq" id="WP_201955247.1">
    <property type="nucleotide sequence ID" value="NZ_JAERRJ010000015.1"/>
</dbReference>
<comment type="caution">
    <text evidence="2">The sequence shown here is derived from an EMBL/GenBank/DDBJ whole genome shotgun (WGS) entry which is preliminary data.</text>
</comment>
<dbReference type="SUPFAM" id="SSF54427">
    <property type="entry name" value="NTF2-like"/>
    <property type="match status" value="1"/>
</dbReference>
<keyword evidence="3" id="KW-1185">Reference proteome</keyword>